<dbReference type="Gene3D" id="3.30.1490.20">
    <property type="entry name" value="ATP-grasp fold, A domain"/>
    <property type="match status" value="1"/>
</dbReference>
<keyword evidence="10" id="KW-0418">Kinase</keyword>
<organism evidence="16 17">
    <name type="scientific">Dictyobacter vulcani</name>
    <dbReference type="NCBI Taxonomy" id="2607529"/>
    <lineage>
        <taxon>Bacteria</taxon>
        <taxon>Bacillati</taxon>
        <taxon>Chloroflexota</taxon>
        <taxon>Ktedonobacteria</taxon>
        <taxon>Ktedonobacterales</taxon>
        <taxon>Dictyobacteraceae</taxon>
        <taxon>Dictyobacter</taxon>
    </lineage>
</organism>
<accession>A0A5J4KQR6</accession>
<evidence type="ECO:0000256" key="10">
    <source>
        <dbReference type="ARBA" id="ARBA00022777"/>
    </source>
</evidence>
<dbReference type="InterPro" id="IPR006319">
    <property type="entry name" value="PEP_synth"/>
</dbReference>
<evidence type="ECO:0000256" key="7">
    <source>
        <dbReference type="ARBA" id="ARBA00022679"/>
    </source>
</evidence>
<protein>
    <recommendedName>
        <fullName evidence="6">Phosphoenolpyruvate synthase</fullName>
        <ecNumber evidence="5">2.7.9.2</ecNumber>
    </recommendedName>
    <alternativeName>
        <fullName evidence="13">Pyruvate, water dikinase</fullName>
    </alternativeName>
</protein>
<evidence type="ECO:0000256" key="1">
    <source>
        <dbReference type="ARBA" id="ARBA00001946"/>
    </source>
</evidence>
<dbReference type="EC" id="2.7.9.2" evidence="5"/>
<comment type="cofactor">
    <cofactor evidence="1">
        <name>Mg(2+)</name>
        <dbReference type="ChEBI" id="CHEBI:18420"/>
    </cofactor>
</comment>
<dbReference type="SUPFAM" id="SSF56059">
    <property type="entry name" value="Glutathione synthetase ATP-binding domain-like"/>
    <property type="match status" value="1"/>
</dbReference>
<evidence type="ECO:0000259" key="15">
    <source>
        <dbReference type="Pfam" id="PF01326"/>
    </source>
</evidence>
<dbReference type="Pfam" id="PF01326">
    <property type="entry name" value="PPDK_N"/>
    <property type="match status" value="1"/>
</dbReference>
<evidence type="ECO:0000256" key="3">
    <source>
        <dbReference type="ARBA" id="ARBA00004742"/>
    </source>
</evidence>
<keyword evidence="12" id="KW-0460">Magnesium</keyword>
<dbReference type="AlphaFoldDB" id="A0A5J4KQR6"/>
<dbReference type="InterPro" id="IPR013815">
    <property type="entry name" value="ATP_grasp_subdomain_1"/>
</dbReference>
<dbReference type="EMBL" id="BKZW01000004">
    <property type="protein sequence ID" value="GER91714.1"/>
    <property type="molecule type" value="Genomic_DNA"/>
</dbReference>
<keyword evidence="11" id="KW-0067">ATP-binding</keyword>
<evidence type="ECO:0000256" key="13">
    <source>
        <dbReference type="ARBA" id="ARBA00033470"/>
    </source>
</evidence>
<dbReference type="GO" id="GO:0008986">
    <property type="term" value="F:pyruvate, water dikinase activity"/>
    <property type="evidence" value="ECO:0007669"/>
    <property type="project" value="UniProtKB-EC"/>
</dbReference>
<dbReference type="PANTHER" id="PTHR43030:SF1">
    <property type="entry name" value="PHOSPHOENOLPYRUVATE SYNTHASE"/>
    <property type="match status" value="1"/>
</dbReference>
<comment type="catalytic activity">
    <reaction evidence="14">
        <text>pyruvate + ATP + H2O = phosphoenolpyruvate + AMP + phosphate + 2 H(+)</text>
        <dbReference type="Rhea" id="RHEA:11364"/>
        <dbReference type="ChEBI" id="CHEBI:15361"/>
        <dbReference type="ChEBI" id="CHEBI:15377"/>
        <dbReference type="ChEBI" id="CHEBI:15378"/>
        <dbReference type="ChEBI" id="CHEBI:30616"/>
        <dbReference type="ChEBI" id="CHEBI:43474"/>
        <dbReference type="ChEBI" id="CHEBI:58702"/>
        <dbReference type="ChEBI" id="CHEBI:456215"/>
        <dbReference type="EC" id="2.7.9.2"/>
    </reaction>
</comment>
<evidence type="ECO:0000313" key="17">
    <source>
        <dbReference type="Proteomes" id="UP000326912"/>
    </source>
</evidence>
<keyword evidence="8" id="KW-0479">Metal-binding</keyword>
<comment type="similarity">
    <text evidence="4">Belongs to the PEP-utilizing enzyme family.</text>
</comment>
<dbReference type="UniPathway" id="UPA00138"/>
<evidence type="ECO:0000313" key="16">
    <source>
        <dbReference type="EMBL" id="GER91714.1"/>
    </source>
</evidence>
<dbReference type="GO" id="GO:0046872">
    <property type="term" value="F:metal ion binding"/>
    <property type="evidence" value="ECO:0007669"/>
    <property type="project" value="UniProtKB-KW"/>
</dbReference>
<keyword evidence="9" id="KW-0547">Nucleotide-binding</keyword>
<evidence type="ECO:0000256" key="8">
    <source>
        <dbReference type="ARBA" id="ARBA00022723"/>
    </source>
</evidence>
<comment type="function">
    <text evidence="2">Catalyzes the phosphorylation of pyruvate to phosphoenolpyruvate.</text>
</comment>
<comment type="pathway">
    <text evidence="3">Carbohydrate biosynthesis; gluconeogenesis.</text>
</comment>
<evidence type="ECO:0000256" key="2">
    <source>
        <dbReference type="ARBA" id="ARBA00002988"/>
    </source>
</evidence>
<evidence type="ECO:0000256" key="6">
    <source>
        <dbReference type="ARBA" id="ARBA00021623"/>
    </source>
</evidence>
<evidence type="ECO:0000256" key="11">
    <source>
        <dbReference type="ARBA" id="ARBA00022840"/>
    </source>
</evidence>
<keyword evidence="17" id="KW-1185">Reference proteome</keyword>
<sequence length="152" mass="15808">MTLQKSMSSDNEQATAIILALDAAAAQLAQVGGKGASLARLAAAGLPVPPGFHITTLAYRRFVEHNGLQEPIMDAVSALSSSSPGDHTAVLEAASRQIAQLFEQGVVPDDIAEAIRQAYAQLGGDELPVAVRSSATAEDLPDMSFAVSRRPI</sequence>
<proteinExistence type="inferred from homology"/>
<dbReference type="PANTHER" id="PTHR43030">
    <property type="entry name" value="PHOSPHOENOLPYRUVATE SYNTHASE"/>
    <property type="match status" value="1"/>
</dbReference>
<evidence type="ECO:0000256" key="12">
    <source>
        <dbReference type="ARBA" id="ARBA00022842"/>
    </source>
</evidence>
<gene>
    <name evidence="16" type="ORF">KDW_58760</name>
</gene>
<evidence type="ECO:0000256" key="4">
    <source>
        <dbReference type="ARBA" id="ARBA00007837"/>
    </source>
</evidence>
<reference evidence="16 17" key="1">
    <citation type="submission" date="2019-10" db="EMBL/GenBank/DDBJ databases">
        <title>Dictyobacter vulcani sp. nov., within the class Ktedonobacteria, isolated from soil of volcanic Mt. Zao.</title>
        <authorList>
            <person name="Zheng Y."/>
            <person name="Wang C.M."/>
            <person name="Sakai Y."/>
            <person name="Abe K."/>
            <person name="Yokota A."/>
            <person name="Yabe S."/>
        </authorList>
    </citation>
    <scope>NUCLEOTIDE SEQUENCE [LARGE SCALE GENOMIC DNA]</scope>
    <source>
        <strain evidence="16 17">W12</strain>
    </source>
</reference>
<dbReference type="GO" id="GO:0006094">
    <property type="term" value="P:gluconeogenesis"/>
    <property type="evidence" value="ECO:0007669"/>
    <property type="project" value="UniProtKB-UniPathway"/>
</dbReference>
<evidence type="ECO:0000256" key="14">
    <source>
        <dbReference type="ARBA" id="ARBA00047700"/>
    </source>
</evidence>
<dbReference type="Proteomes" id="UP000326912">
    <property type="component" value="Unassembled WGS sequence"/>
</dbReference>
<evidence type="ECO:0000256" key="5">
    <source>
        <dbReference type="ARBA" id="ARBA00011996"/>
    </source>
</evidence>
<dbReference type="GO" id="GO:0005524">
    <property type="term" value="F:ATP binding"/>
    <property type="evidence" value="ECO:0007669"/>
    <property type="project" value="UniProtKB-KW"/>
</dbReference>
<feature type="domain" description="Pyruvate phosphate dikinase AMP/ATP-binding" evidence="15">
    <location>
        <begin position="30"/>
        <end position="146"/>
    </location>
</feature>
<evidence type="ECO:0000256" key="9">
    <source>
        <dbReference type="ARBA" id="ARBA00022741"/>
    </source>
</evidence>
<keyword evidence="7" id="KW-0808">Transferase</keyword>
<comment type="caution">
    <text evidence="16">The sequence shown here is derived from an EMBL/GenBank/DDBJ whole genome shotgun (WGS) entry which is preliminary data.</text>
</comment>
<dbReference type="InterPro" id="IPR002192">
    <property type="entry name" value="PPDK_AMP/ATP-bd"/>
</dbReference>
<name>A0A5J4KQR6_9CHLR</name>